<evidence type="ECO:0000256" key="2">
    <source>
        <dbReference type="ARBA" id="ARBA00022630"/>
    </source>
</evidence>
<dbReference type="InterPro" id="IPR036188">
    <property type="entry name" value="FAD/NAD-bd_sf"/>
</dbReference>
<dbReference type="PANTHER" id="PTHR43004:SF19">
    <property type="entry name" value="BINDING MONOOXYGENASE, PUTATIVE (JCVI)-RELATED"/>
    <property type="match status" value="1"/>
</dbReference>
<dbReference type="PANTHER" id="PTHR43004">
    <property type="entry name" value="TRK SYSTEM POTASSIUM UPTAKE PROTEIN"/>
    <property type="match status" value="1"/>
</dbReference>
<evidence type="ECO:0000313" key="6">
    <source>
        <dbReference type="Proteomes" id="UP000470302"/>
    </source>
</evidence>
<comment type="caution">
    <text evidence="5">The sequence shown here is derived from an EMBL/GenBank/DDBJ whole genome shotgun (WGS) entry which is preliminary data.</text>
</comment>
<dbReference type="AlphaFoldDB" id="A0A845G6J2"/>
<dbReference type="Gene3D" id="3.50.50.60">
    <property type="entry name" value="FAD/NAD(P)-binding domain"/>
    <property type="match status" value="1"/>
</dbReference>
<evidence type="ECO:0000256" key="3">
    <source>
        <dbReference type="ARBA" id="ARBA00022827"/>
    </source>
</evidence>
<dbReference type="Gene3D" id="3.30.70.2450">
    <property type="match status" value="1"/>
</dbReference>
<organism evidence="5 6">
    <name type="scientific">Duganella vulcania</name>
    <dbReference type="NCBI Taxonomy" id="2692166"/>
    <lineage>
        <taxon>Bacteria</taxon>
        <taxon>Pseudomonadati</taxon>
        <taxon>Pseudomonadota</taxon>
        <taxon>Betaproteobacteria</taxon>
        <taxon>Burkholderiales</taxon>
        <taxon>Oxalobacteraceae</taxon>
        <taxon>Telluria group</taxon>
        <taxon>Duganella</taxon>
    </lineage>
</organism>
<keyword evidence="3" id="KW-0274">FAD</keyword>
<dbReference type="EMBL" id="WWCW01000068">
    <property type="protein sequence ID" value="MYM89240.1"/>
    <property type="molecule type" value="Genomic_DNA"/>
</dbReference>
<dbReference type="InterPro" id="IPR050641">
    <property type="entry name" value="RIFMO-like"/>
</dbReference>
<dbReference type="Pfam" id="PF01494">
    <property type="entry name" value="FAD_binding_3"/>
    <property type="match status" value="1"/>
</dbReference>
<name>A0A845G6J2_9BURK</name>
<dbReference type="SUPFAM" id="SSF51905">
    <property type="entry name" value="FAD/NAD(P)-binding domain"/>
    <property type="match status" value="1"/>
</dbReference>
<dbReference type="InterPro" id="IPR002938">
    <property type="entry name" value="FAD-bd"/>
</dbReference>
<dbReference type="RefSeq" id="WP_161098194.1">
    <property type="nucleotide sequence ID" value="NZ_WWCW01000068.1"/>
</dbReference>
<comment type="cofactor">
    <cofactor evidence="1">
        <name>FAD</name>
        <dbReference type="ChEBI" id="CHEBI:57692"/>
    </cofactor>
</comment>
<evidence type="ECO:0000259" key="4">
    <source>
        <dbReference type="Pfam" id="PF01494"/>
    </source>
</evidence>
<evidence type="ECO:0000256" key="1">
    <source>
        <dbReference type="ARBA" id="ARBA00001974"/>
    </source>
</evidence>
<gene>
    <name evidence="5" type="ORF">GTP91_18940</name>
</gene>
<dbReference type="Gene3D" id="3.40.30.120">
    <property type="match status" value="1"/>
</dbReference>
<keyword evidence="2" id="KW-0285">Flavoprotein</keyword>
<dbReference type="GO" id="GO:0016709">
    <property type="term" value="F:oxidoreductase activity, acting on paired donors, with incorporation or reduction of molecular oxygen, NAD(P)H as one donor, and incorporation of one atom of oxygen"/>
    <property type="evidence" value="ECO:0007669"/>
    <property type="project" value="UniProtKB-ARBA"/>
</dbReference>
<evidence type="ECO:0000313" key="5">
    <source>
        <dbReference type="EMBL" id="MYM89240.1"/>
    </source>
</evidence>
<dbReference type="Proteomes" id="UP000470302">
    <property type="component" value="Unassembled WGS sequence"/>
</dbReference>
<proteinExistence type="predicted"/>
<dbReference type="GO" id="GO:0071949">
    <property type="term" value="F:FAD binding"/>
    <property type="evidence" value="ECO:0007669"/>
    <property type="project" value="InterPro"/>
</dbReference>
<accession>A0A845G6J2</accession>
<reference evidence="5 6" key="1">
    <citation type="submission" date="2020-01" db="EMBL/GenBank/DDBJ databases">
        <title>Novel species isolated from a subtropical stream in China.</title>
        <authorList>
            <person name="Lu H."/>
        </authorList>
    </citation>
    <scope>NUCLEOTIDE SEQUENCE [LARGE SCALE GENOMIC DNA]</scope>
    <source>
        <strain evidence="5 6">FT82W</strain>
    </source>
</reference>
<protein>
    <submittedName>
        <fullName evidence="5">NAD(P)-binding protein</fullName>
    </submittedName>
</protein>
<dbReference type="Pfam" id="PF21274">
    <property type="entry name" value="Rng_hyd_C"/>
    <property type="match status" value="1"/>
</dbReference>
<feature type="domain" description="FAD-binding" evidence="4">
    <location>
        <begin position="5"/>
        <end position="339"/>
    </location>
</feature>
<dbReference type="PRINTS" id="PR00420">
    <property type="entry name" value="RNGMNOXGNASE"/>
</dbReference>
<sequence length="486" mass="51900">MNLNTDVIIAGAGPVGLLLACELRLAGLDVVVLERRDAPVGDSRALSMHARTVETLGLRGLAPRFLERGRPFGVGHYGALETMLDFSALDSSYPFQLVIPQSLTEQLLEQHARDLGVRLHRGATVDETWQDDAAVHASGTLDGQRFTASGAYLVGCDGARSAARRQAGIAFEGLDAGTTTMLGDVRLQAPLPAPALMKVNQEGVLMIVPLGDGVHHRLIVLDARRRHMPVGEPVTLEELADGARRIAGCDYLPSQPRWLSRFSDETRHAAQYRQGRIFLAGDAAHIHMPAGGQGMNVGMQDAFNLGWKLAAVVRGQAPQALLDSYHDERHPLGAQLFRNTMAQTALMTSLDPRGLALRAEISGLLTQPEANLKLALQISGLGIGYGAALSEPPAPVLAGWSGRRIPDMRLTDGGSVHALLHDGEWLYLRLREDAPHAVACPGRLRTVSAALAPPPDASGASQAELVAAGPLALLIRPDGYMDYALA</sequence>